<name>A0A1B4Y0Z1_MYCUL</name>
<accession>A0A1B4Y0Z1</accession>
<protein>
    <submittedName>
        <fullName evidence="2">Uncharacterized protein</fullName>
    </submittedName>
</protein>
<dbReference type="Proteomes" id="UP000218067">
    <property type="component" value="Chromosome"/>
</dbReference>
<organism evidence="2 3">
    <name type="scientific">Mycobacterium ulcerans subsp. shinshuense</name>
    <dbReference type="NCBI Taxonomy" id="1124626"/>
    <lineage>
        <taxon>Bacteria</taxon>
        <taxon>Bacillati</taxon>
        <taxon>Actinomycetota</taxon>
        <taxon>Actinomycetes</taxon>
        <taxon>Mycobacteriales</taxon>
        <taxon>Mycobacteriaceae</taxon>
        <taxon>Mycobacterium</taxon>
        <taxon>Mycobacterium ulcerans group</taxon>
    </lineage>
</organism>
<dbReference type="AlphaFoldDB" id="A0A1B4Y0Z1"/>
<proteinExistence type="predicted"/>
<evidence type="ECO:0000313" key="2">
    <source>
        <dbReference type="EMBL" id="BAV40733.1"/>
    </source>
</evidence>
<gene>
    <name evidence="2" type="ORF">SHTP_1478</name>
</gene>
<dbReference type="EMBL" id="AP017624">
    <property type="protein sequence ID" value="BAV40733.1"/>
    <property type="molecule type" value="Genomic_DNA"/>
</dbReference>
<feature type="region of interest" description="Disordered" evidence="1">
    <location>
        <begin position="12"/>
        <end position="75"/>
    </location>
</feature>
<feature type="compositionally biased region" description="Basic and acidic residues" evidence="1">
    <location>
        <begin position="43"/>
        <end position="75"/>
    </location>
</feature>
<reference evidence="2 3" key="1">
    <citation type="submission" date="2016-08" db="EMBL/GenBank/DDBJ databases">
        <title>Complete genome sequence of Mycobacterium shinshuense, a subspecies of M. ulcerans.</title>
        <authorList>
            <person name="Yoshida M."/>
            <person name="Ogura Y."/>
            <person name="Hayashi T."/>
            <person name="Hoshino Y."/>
        </authorList>
    </citation>
    <scope>NUCLEOTIDE SEQUENCE [LARGE SCALE GENOMIC DNA]</scope>
    <source>
        <strain evidence="3">ATCC 33728</strain>
    </source>
</reference>
<evidence type="ECO:0000313" key="3">
    <source>
        <dbReference type="Proteomes" id="UP000218067"/>
    </source>
</evidence>
<sequence>MFVLAVRGAATANPNPTFKSETITVMDSETPPPAPAKPPRVRVTPEDLDRFGDEDLIRRASNDEWLRNEAPPHHG</sequence>
<feature type="compositionally biased region" description="Polar residues" evidence="1">
    <location>
        <begin position="12"/>
        <end position="27"/>
    </location>
</feature>
<evidence type="ECO:0000256" key="1">
    <source>
        <dbReference type="SAM" id="MobiDB-lite"/>
    </source>
</evidence>